<evidence type="ECO:0000313" key="3">
    <source>
        <dbReference type="EMBL" id="KAK7505511.1"/>
    </source>
</evidence>
<feature type="compositionally biased region" description="Basic residues" evidence="2">
    <location>
        <begin position="557"/>
        <end position="570"/>
    </location>
</feature>
<reference evidence="3 4" key="1">
    <citation type="journal article" date="2023" name="Sci. Data">
        <title>Genome assembly of the Korean intertidal mud-creeper Batillaria attramentaria.</title>
        <authorList>
            <person name="Patra A.K."/>
            <person name="Ho P.T."/>
            <person name="Jun S."/>
            <person name="Lee S.J."/>
            <person name="Kim Y."/>
            <person name="Won Y.J."/>
        </authorList>
    </citation>
    <scope>NUCLEOTIDE SEQUENCE [LARGE SCALE GENOMIC DNA]</scope>
    <source>
        <strain evidence="3">Wonlab-2016</strain>
    </source>
</reference>
<dbReference type="AlphaFoldDB" id="A0ABD0M191"/>
<dbReference type="EMBL" id="JACVVK020000010">
    <property type="protein sequence ID" value="KAK7505511.1"/>
    <property type="molecule type" value="Genomic_DNA"/>
</dbReference>
<keyword evidence="4" id="KW-1185">Reference proteome</keyword>
<feature type="coiled-coil region" evidence="1">
    <location>
        <begin position="736"/>
        <end position="763"/>
    </location>
</feature>
<dbReference type="InterPro" id="IPR038834">
    <property type="entry name" value="CCDC175"/>
</dbReference>
<comment type="caution">
    <text evidence="3">The sequence shown here is derived from an EMBL/GenBank/DDBJ whole genome shotgun (WGS) entry which is preliminary data.</text>
</comment>
<name>A0ABD0M191_9CAEN</name>
<keyword evidence="1" id="KW-0175">Coiled coil</keyword>
<feature type="region of interest" description="Disordered" evidence="2">
    <location>
        <begin position="851"/>
        <end position="934"/>
    </location>
</feature>
<evidence type="ECO:0000313" key="4">
    <source>
        <dbReference type="Proteomes" id="UP001519460"/>
    </source>
</evidence>
<feature type="compositionally biased region" description="Polar residues" evidence="2">
    <location>
        <begin position="920"/>
        <end position="934"/>
    </location>
</feature>
<sequence length="934" mass="106945">MLCVKTGIPGVNNAVQKLEELAGRMISGHFGFRTNDVDNIDMVIDALYQLESERKKMHESLETESITAFRYQSGMSDVIARTEGEIWGSLTDVLQTTRAANARKRQEVEETLARKLENLAELEDSSLELDEENALLREMSILSELKREERDVHEHMMEQEENIIRIQNEMIQARQTARQEKAAMLQEIEVLKEEAEQQHKQNRVEKRKLEAMKAQLANSYSQLQDMKRSMAELEQRQVALEKEEKTKEAYFTRLEAEIESVTEETAGLEKTNEAWQSVFAEKHKIQTDDARKLDEAQGALTLVQEALDKATDEIARMETENMEMEDEISSTADCHTATVNWLNQQVQVGRKQLVEEKKLDRHLPEEARKARTSLTEVILEEKGIIREKRKSIQMERRRYSQLASEGARLMQEIADDDRRIRRLKQQIKEALYCPEVTVLENKVTTMMLIEESKAKMIQQERTMVENKDTKAYFAHTKEQEAFVDDDTDPMWWGVDKDTLDELKELQQLEDSKPAGLAQTVAGVDMIMGMRPAETKEFMKITKLPVAARPSKSEVAHTKTRKPAVKKVKRAKSQEPAKVTQPIVKPTDSQEEALRMVTLAQAEREECKMLEATVEAKRQELKEKLPFVQELQKRFEELTTGFLEIQVAPEKVKGLQAEITKVKAELAEAREPLKSGVGKARLFRPPSRTSRTIGHPCQAFLREENKAKRASYLHQLENNGDVIKTKEKAIFSVTCKIRAIMEANEKFENRLKDLEKSFEDLQIRTDENRELIDIILPAKLAKLREEMATLIGADFKMLQDFVLKSEATAAEFDRFKIDEAEMEAKAKILDPIVDALQSESAILKDHLRRLLPRPPSGNYELRTTNKLLRDRGRSDTKKGGPNKSKKLEQSKSKKGGPSKAVKYRRRSTPPSHVSFVDVEPMSSSSDDTQPKPSGD</sequence>
<evidence type="ECO:0000256" key="1">
    <source>
        <dbReference type="SAM" id="Coils"/>
    </source>
</evidence>
<feature type="compositionally biased region" description="Basic residues" evidence="2">
    <location>
        <begin position="891"/>
        <end position="906"/>
    </location>
</feature>
<evidence type="ECO:0000256" key="2">
    <source>
        <dbReference type="SAM" id="MobiDB-lite"/>
    </source>
</evidence>
<feature type="coiled-coil region" evidence="1">
    <location>
        <begin position="105"/>
        <end position="327"/>
    </location>
</feature>
<feature type="region of interest" description="Disordered" evidence="2">
    <location>
        <begin position="549"/>
        <end position="578"/>
    </location>
</feature>
<protein>
    <submittedName>
        <fullName evidence="3">Uncharacterized protein</fullName>
    </submittedName>
</protein>
<dbReference type="Proteomes" id="UP001519460">
    <property type="component" value="Unassembled WGS sequence"/>
</dbReference>
<organism evidence="3 4">
    <name type="scientific">Batillaria attramentaria</name>
    <dbReference type="NCBI Taxonomy" id="370345"/>
    <lineage>
        <taxon>Eukaryota</taxon>
        <taxon>Metazoa</taxon>
        <taxon>Spiralia</taxon>
        <taxon>Lophotrochozoa</taxon>
        <taxon>Mollusca</taxon>
        <taxon>Gastropoda</taxon>
        <taxon>Caenogastropoda</taxon>
        <taxon>Sorbeoconcha</taxon>
        <taxon>Cerithioidea</taxon>
        <taxon>Batillariidae</taxon>
        <taxon>Batillaria</taxon>
    </lineage>
</organism>
<proteinExistence type="predicted"/>
<gene>
    <name evidence="3" type="ORF">BaRGS_00003256</name>
</gene>
<dbReference type="PANTHER" id="PTHR35347">
    <property type="entry name" value="COILED-COIL DOMAIN-CONTAINING PROTEIN 175"/>
    <property type="match status" value="1"/>
</dbReference>
<dbReference type="PANTHER" id="PTHR35347:SF1">
    <property type="entry name" value="COILED-COIL DOMAIN-CONTAINING PROTEIN 175"/>
    <property type="match status" value="1"/>
</dbReference>
<accession>A0ABD0M191</accession>
<feature type="compositionally biased region" description="Basic and acidic residues" evidence="2">
    <location>
        <begin position="866"/>
        <end position="877"/>
    </location>
</feature>